<keyword evidence="3" id="KW-1185">Reference proteome</keyword>
<sequence length="179" mass="18349">MTPPYTPGYGEQGYPRPTAAPATPARRILAAVSLLASAGVAVAPFLPWVRVSQAAFLIFPAKSQSWTAMDDLPETSSAPGRLVLAAGVIGLVLALAALATGRRPLGLAAVAPGVLGLAGCLLFVREIQAYQEKMKADLLAQLAQAVLDIQGGLAAGWFLALAGSVVLLLCGAGHLLRKV</sequence>
<keyword evidence="1" id="KW-1133">Transmembrane helix</keyword>
<dbReference type="Proteomes" id="UP001500665">
    <property type="component" value="Unassembled WGS sequence"/>
</dbReference>
<accession>A0ABN1RYW7</accession>
<evidence type="ECO:0000313" key="3">
    <source>
        <dbReference type="Proteomes" id="UP001500665"/>
    </source>
</evidence>
<feature type="transmembrane region" description="Helical" evidence="1">
    <location>
        <begin position="28"/>
        <end position="49"/>
    </location>
</feature>
<comment type="caution">
    <text evidence="2">The sequence shown here is derived from an EMBL/GenBank/DDBJ whole genome shotgun (WGS) entry which is preliminary data.</text>
</comment>
<protein>
    <submittedName>
        <fullName evidence="2">Uncharacterized protein</fullName>
    </submittedName>
</protein>
<name>A0ABN1RYW7_9ACTN</name>
<keyword evidence="1" id="KW-0472">Membrane</keyword>
<reference evidence="2 3" key="1">
    <citation type="journal article" date="2019" name="Int. J. Syst. Evol. Microbiol.">
        <title>The Global Catalogue of Microorganisms (GCM) 10K type strain sequencing project: providing services to taxonomists for standard genome sequencing and annotation.</title>
        <authorList>
            <consortium name="The Broad Institute Genomics Platform"/>
            <consortium name="The Broad Institute Genome Sequencing Center for Infectious Disease"/>
            <person name="Wu L."/>
            <person name="Ma J."/>
        </authorList>
    </citation>
    <scope>NUCLEOTIDE SEQUENCE [LARGE SCALE GENOMIC DNA]</scope>
    <source>
        <strain evidence="2 3">JCM 10696</strain>
    </source>
</reference>
<dbReference type="RefSeq" id="WP_344246938.1">
    <property type="nucleotide sequence ID" value="NZ_BAAAHH010000054.1"/>
</dbReference>
<gene>
    <name evidence="2" type="ORF">GCM10009550_73110</name>
</gene>
<evidence type="ECO:0000313" key="2">
    <source>
        <dbReference type="EMBL" id="GAA0968172.1"/>
    </source>
</evidence>
<organism evidence="2 3">
    <name type="scientific">Actinocorallia libanotica</name>
    <dbReference type="NCBI Taxonomy" id="46162"/>
    <lineage>
        <taxon>Bacteria</taxon>
        <taxon>Bacillati</taxon>
        <taxon>Actinomycetota</taxon>
        <taxon>Actinomycetes</taxon>
        <taxon>Streptosporangiales</taxon>
        <taxon>Thermomonosporaceae</taxon>
        <taxon>Actinocorallia</taxon>
    </lineage>
</organism>
<dbReference type="EMBL" id="BAAAHH010000054">
    <property type="protein sequence ID" value="GAA0968172.1"/>
    <property type="molecule type" value="Genomic_DNA"/>
</dbReference>
<evidence type="ECO:0000256" key="1">
    <source>
        <dbReference type="SAM" id="Phobius"/>
    </source>
</evidence>
<feature type="transmembrane region" description="Helical" evidence="1">
    <location>
        <begin position="78"/>
        <end position="98"/>
    </location>
</feature>
<feature type="transmembrane region" description="Helical" evidence="1">
    <location>
        <begin position="154"/>
        <end position="176"/>
    </location>
</feature>
<keyword evidence="1" id="KW-0812">Transmembrane</keyword>
<feature type="transmembrane region" description="Helical" evidence="1">
    <location>
        <begin position="105"/>
        <end position="124"/>
    </location>
</feature>
<proteinExistence type="predicted"/>